<organism evidence="1 2">
    <name type="scientific">Liparis tanakae</name>
    <name type="common">Tanaka's snailfish</name>
    <dbReference type="NCBI Taxonomy" id="230148"/>
    <lineage>
        <taxon>Eukaryota</taxon>
        <taxon>Metazoa</taxon>
        <taxon>Chordata</taxon>
        <taxon>Craniata</taxon>
        <taxon>Vertebrata</taxon>
        <taxon>Euteleostomi</taxon>
        <taxon>Actinopterygii</taxon>
        <taxon>Neopterygii</taxon>
        <taxon>Teleostei</taxon>
        <taxon>Neoteleostei</taxon>
        <taxon>Acanthomorphata</taxon>
        <taxon>Eupercaria</taxon>
        <taxon>Perciformes</taxon>
        <taxon>Cottioidei</taxon>
        <taxon>Cottales</taxon>
        <taxon>Liparidae</taxon>
        <taxon>Liparis</taxon>
    </lineage>
</organism>
<protein>
    <submittedName>
        <fullName evidence="1">Uncharacterized protein</fullName>
    </submittedName>
</protein>
<evidence type="ECO:0000313" key="2">
    <source>
        <dbReference type="Proteomes" id="UP000314294"/>
    </source>
</evidence>
<sequence length="284" mass="30882">MLYTPTTHTLLASARRGHPTSALLRYSLTHCADRISTSGPVPDTVLAPHGRSGSTGCSMAAVQTPALTSHLGARDTGEAPHFTPLPFLCARRVYNYMEFVERPALWPFMSGSLVLAVHYRSGYSPLGAATAPQGRVMTSVRLSVCQSSLTTQADLQRRPQRSSVDDLSFNFHSTPDAIFHTTIRTCATHQEPVTDGSIQELFSSSTLVISLGESLKGGVKRYEEEQVARVGGREDGGHEGCAPGFQVKHYQVEFSGAFQKGQALIQDRGRGQERILVLFIVVHN</sequence>
<gene>
    <name evidence="1" type="ORF">EYF80_021519</name>
</gene>
<accession>A0A4Z2HR56</accession>
<dbReference type="EMBL" id="SRLO01000193">
    <property type="protein sequence ID" value="TNN68197.1"/>
    <property type="molecule type" value="Genomic_DNA"/>
</dbReference>
<name>A0A4Z2HR56_9TELE</name>
<evidence type="ECO:0000313" key="1">
    <source>
        <dbReference type="EMBL" id="TNN68197.1"/>
    </source>
</evidence>
<proteinExistence type="predicted"/>
<reference evidence="1 2" key="1">
    <citation type="submission" date="2019-03" db="EMBL/GenBank/DDBJ databases">
        <title>First draft genome of Liparis tanakae, snailfish: a comprehensive survey of snailfish specific genes.</title>
        <authorList>
            <person name="Kim W."/>
            <person name="Song I."/>
            <person name="Jeong J.-H."/>
            <person name="Kim D."/>
            <person name="Kim S."/>
            <person name="Ryu S."/>
            <person name="Song J.Y."/>
            <person name="Lee S.K."/>
        </authorList>
    </citation>
    <scope>NUCLEOTIDE SEQUENCE [LARGE SCALE GENOMIC DNA]</scope>
    <source>
        <tissue evidence="1">Muscle</tissue>
    </source>
</reference>
<comment type="caution">
    <text evidence="1">The sequence shown here is derived from an EMBL/GenBank/DDBJ whole genome shotgun (WGS) entry which is preliminary data.</text>
</comment>
<dbReference type="Proteomes" id="UP000314294">
    <property type="component" value="Unassembled WGS sequence"/>
</dbReference>
<keyword evidence="2" id="KW-1185">Reference proteome</keyword>
<dbReference type="AlphaFoldDB" id="A0A4Z2HR56"/>